<dbReference type="AlphaFoldDB" id="A0A1Q3E0E1"/>
<feature type="domain" description="Reverse transcriptase Ty1/copia-type" evidence="2">
    <location>
        <begin position="108"/>
        <end position="329"/>
    </location>
</feature>
<dbReference type="STRING" id="5353.A0A1Q3E0E1"/>
<sequence length="589" mass="65332">MRIPGPAPEPPSANPRRSARIRTPSRIAIENQASEERELLAQANREEWATDSPPTDQTLALIAVNPWAFASAISDTWVPSTFKQAMKAPELWLPPMKAEYKTLVEKGCWELVHLPPDVNLTGGRWTYTIKWGPGGEVLKRKARWVAQGYTQIQGQDYDKTYGAVARMESVRIVLAIIATLRLSLFQVDFTVAFLNSPISHKVYMRQPDGFIQPGEEDKVCKLRKSIYGTMQGSHDWQETLAAGYREDGYITSTYGDDVCGGSSTERGRAQAVEDLAKRWESGEVLSHVLLGMNIEQNPTTKSITISQKAYILRMLEHFQLLHVRRRHTPLPPNVKLCEAPTPLPPDELQFMAGKPYREFVSSVLWCQTCTQADISFAAGLLARYQLHPGRTHWECVEWLAGYLLWSSDYAITYEAPAAGADLTPGLGLKPKGYSDSDHAGCVDTRTSTSGYVFFMAGAPVSWSSKRQPSAALSSTEAKYIALSRACQQAVWLQSFLVEVDLRQQGPVTLLGDNFGSISLMENSKRHALVKHIDLRDHYIREKVASGDVAVSEIRTGTNVADVFTKALGGTLHTKMVGLLGLYRAEQGGC</sequence>
<keyword evidence="4" id="KW-1185">Reference proteome</keyword>
<dbReference type="EMBL" id="BDGU01000034">
    <property type="protein sequence ID" value="GAW00621.1"/>
    <property type="molecule type" value="Genomic_DNA"/>
</dbReference>
<protein>
    <submittedName>
        <fullName evidence="3">Gag-pol polyprotein</fullName>
    </submittedName>
</protein>
<comment type="caution">
    <text evidence="3">The sequence shown here is derived from an EMBL/GenBank/DDBJ whole genome shotgun (WGS) entry which is preliminary data.</text>
</comment>
<dbReference type="InterPro" id="IPR013103">
    <property type="entry name" value="RVT_2"/>
</dbReference>
<dbReference type="PANTHER" id="PTHR11439:SF467">
    <property type="entry name" value="INTEGRASE CATALYTIC DOMAIN-CONTAINING PROTEIN"/>
    <property type="match status" value="1"/>
</dbReference>
<reference evidence="3 4" key="1">
    <citation type="submission" date="2016-08" db="EMBL/GenBank/DDBJ databases">
        <authorList>
            <consortium name="Lentinula edodes genome sequencing consortium"/>
            <person name="Sakamoto Y."/>
            <person name="Nakade K."/>
            <person name="Sato S."/>
            <person name="Yoshida Y."/>
            <person name="Miyazaki K."/>
            <person name="Natsume S."/>
            <person name="Konno N."/>
        </authorList>
    </citation>
    <scope>NUCLEOTIDE SEQUENCE [LARGE SCALE GENOMIC DNA]</scope>
    <source>
        <strain evidence="3 4">NBRC 111202</strain>
    </source>
</reference>
<reference evidence="3 4" key="2">
    <citation type="submission" date="2017-02" db="EMBL/GenBank/DDBJ databases">
        <title>A genome survey and senescence transcriptome analysis in Lentinula edodes.</title>
        <authorList>
            <person name="Sakamoto Y."/>
            <person name="Nakade K."/>
            <person name="Sato S."/>
            <person name="Yoshida Y."/>
            <person name="Miyazaki K."/>
            <person name="Natsume S."/>
            <person name="Konno N."/>
        </authorList>
    </citation>
    <scope>NUCLEOTIDE SEQUENCE [LARGE SCALE GENOMIC DNA]</scope>
    <source>
        <strain evidence="3 4">NBRC 111202</strain>
    </source>
</reference>
<proteinExistence type="predicted"/>
<dbReference type="Proteomes" id="UP000188533">
    <property type="component" value="Unassembled WGS sequence"/>
</dbReference>
<dbReference type="Pfam" id="PF07727">
    <property type="entry name" value="RVT_2"/>
    <property type="match status" value="1"/>
</dbReference>
<feature type="compositionally biased region" description="Pro residues" evidence="1">
    <location>
        <begin position="1"/>
        <end position="13"/>
    </location>
</feature>
<dbReference type="CDD" id="cd09272">
    <property type="entry name" value="RNase_HI_RT_Ty1"/>
    <property type="match status" value="1"/>
</dbReference>
<gene>
    <name evidence="3" type="ORF">LENED_002160</name>
</gene>
<dbReference type="PANTHER" id="PTHR11439">
    <property type="entry name" value="GAG-POL-RELATED RETROTRANSPOSON"/>
    <property type="match status" value="1"/>
</dbReference>
<evidence type="ECO:0000313" key="3">
    <source>
        <dbReference type="EMBL" id="GAW00621.1"/>
    </source>
</evidence>
<evidence type="ECO:0000259" key="2">
    <source>
        <dbReference type="Pfam" id="PF07727"/>
    </source>
</evidence>
<evidence type="ECO:0000313" key="4">
    <source>
        <dbReference type="Proteomes" id="UP000188533"/>
    </source>
</evidence>
<evidence type="ECO:0000256" key="1">
    <source>
        <dbReference type="SAM" id="MobiDB-lite"/>
    </source>
</evidence>
<name>A0A1Q3E0E1_LENED</name>
<feature type="region of interest" description="Disordered" evidence="1">
    <location>
        <begin position="1"/>
        <end position="25"/>
    </location>
</feature>
<accession>A0A1Q3E0E1</accession>
<organism evidence="3 4">
    <name type="scientific">Lentinula edodes</name>
    <name type="common">Shiitake mushroom</name>
    <name type="synonym">Lentinus edodes</name>
    <dbReference type="NCBI Taxonomy" id="5353"/>
    <lineage>
        <taxon>Eukaryota</taxon>
        <taxon>Fungi</taxon>
        <taxon>Dikarya</taxon>
        <taxon>Basidiomycota</taxon>
        <taxon>Agaricomycotina</taxon>
        <taxon>Agaricomycetes</taxon>
        <taxon>Agaricomycetidae</taxon>
        <taxon>Agaricales</taxon>
        <taxon>Marasmiineae</taxon>
        <taxon>Omphalotaceae</taxon>
        <taxon>Lentinula</taxon>
    </lineage>
</organism>